<evidence type="ECO:0000313" key="2">
    <source>
        <dbReference type="EMBL" id="GMU08390.1"/>
    </source>
</evidence>
<feature type="region of interest" description="Disordered" evidence="1">
    <location>
        <begin position="38"/>
        <end position="109"/>
    </location>
</feature>
<feature type="region of interest" description="Disordered" evidence="1">
    <location>
        <begin position="1"/>
        <end position="25"/>
    </location>
</feature>
<evidence type="ECO:0000256" key="1">
    <source>
        <dbReference type="SAM" id="MobiDB-lite"/>
    </source>
</evidence>
<reference evidence="2 3" key="1">
    <citation type="journal article" date="2024" name="Arch. Microbiol.">
        <title>Corallococcus caeni sp. nov., a novel myxobacterium isolated from activated sludge.</title>
        <authorList>
            <person name="Tomita S."/>
            <person name="Nakai R."/>
            <person name="Kuroda K."/>
            <person name="Kurashita H."/>
            <person name="Hatamoto M."/>
            <person name="Yamaguchi T."/>
            <person name="Narihiro T."/>
        </authorList>
    </citation>
    <scope>NUCLEOTIDE SEQUENCE [LARGE SCALE GENOMIC DNA]</scope>
    <source>
        <strain evidence="2 3">NO1</strain>
    </source>
</reference>
<organism evidence="2 3">
    <name type="scientific">Corallococcus caeni</name>
    <dbReference type="NCBI Taxonomy" id="3082388"/>
    <lineage>
        <taxon>Bacteria</taxon>
        <taxon>Pseudomonadati</taxon>
        <taxon>Myxococcota</taxon>
        <taxon>Myxococcia</taxon>
        <taxon>Myxococcales</taxon>
        <taxon>Cystobacterineae</taxon>
        <taxon>Myxococcaceae</taxon>
        <taxon>Corallococcus</taxon>
    </lineage>
</organism>
<sequence length="109" mass="11754">MPTPLHLEHPAEAARAQEAHDPPRADVVTDLKLVRVERRGHDPDSTRDTTWEVGTPFQGFRTSEGAFPATPHRGGWIPRNPRACPAGDGADPLGGTTRGAVFNADNLRG</sequence>
<evidence type="ECO:0000313" key="3">
    <source>
        <dbReference type="Proteomes" id="UP001342631"/>
    </source>
</evidence>
<comment type="caution">
    <text evidence="2">The sequence shown here is derived from an EMBL/GenBank/DDBJ whole genome shotgun (WGS) entry which is preliminary data.</text>
</comment>
<dbReference type="EMBL" id="BTTX01000004">
    <property type="protein sequence ID" value="GMU08390.1"/>
    <property type="molecule type" value="Genomic_DNA"/>
</dbReference>
<protein>
    <submittedName>
        <fullName evidence="2">Uncharacterized protein</fullName>
    </submittedName>
</protein>
<name>A0ABQ6QWG8_9BACT</name>
<keyword evidence="3" id="KW-1185">Reference proteome</keyword>
<feature type="compositionally biased region" description="Basic and acidic residues" evidence="1">
    <location>
        <begin position="38"/>
        <end position="50"/>
    </location>
</feature>
<dbReference type="Proteomes" id="UP001342631">
    <property type="component" value="Unassembled WGS sequence"/>
</dbReference>
<gene>
    <name evidence="2" type="ORF">ASNO1_46430</name>
</gene>
<accession>A0ABQ6QWG8</accession>
<proteinExistence type="predicted"/>